<dbReference type="InterPro" id="IPR010540">
    <property type="entry name" value="CmpB_TMEM229"/>
</dbReference>
<accession>E1QYL5</accession>
<dbReference type="Pfam" id="PF06541">
    <property type="entry name" value="ABC_trans_CmpB"/>
    <property type="match status" value="1"/>
</dbReference>
<reference evidence="2 3" key="1">
    <citation type="journal article" date="2010" name="Stand. Genomic Sci.">
        <title>Complete genome sequence of Olsenella uli type strain (VPI D76D-27C).</title>
        <authorList>
            <person name="Goker M."/>
            <person name="Held B."/>
            <person name="Lucas S."/>
            <person name="Nolan M."/>
            <person name="Yasawong M."/>
            <person name="Glavina Del Rio T."/>
            <person name="Tice H."/>
            <person name="Cheng J.F."/>
            <person name="Bruce D."/>
            <person name="Detter J.C."/>
            <person name="Tapia R."/>
            <person name="Han C."/>
            <person name="Goodwin L."/>
            <person name="Pitluck S."/>
            <person name="Liolios K."/>
            <person name="Ivanova N."/>
            <person name="Mavromatis K."/>
            <person name="Mikhailova N."/>
            <person name="Pati A."/>
            <person name="Chen A."/>
            <person name="Palaniappan K."/>
            <person name="Land M."/>
            <person name="Hauser L."/>
            <person name="Chang Y.J."/>
            <person name="Jeffries C.D."/>
            <person name="Rohde M."/>
            <person name="Sikorski J."/>
            <person name="Pukall R."/>
            <person name="Woyke T."/>
            <person name="Bristow J."/>
            <person name="Eisen J.A."/>
            <person name="Markowitz V."/>
            <person name="Hugenholtz P."/>
            <person name="Kyrpides N.C."/>
            <person name="Klenk H.P."/>
            <person name="Lapidus A."/>
        </authorList>
    </citation>
    <scope>NUCLEOTIDE SEQUENCE [LARGE SCALE GENOMIC DNA]</scope>
    <source>
        <strain evidence="3">ATCC 49627 / DSM 7084 / CIP 109912 / JCM 12494 / NCIMB 702895 / VPI D76D-27C</strain>
    </source>
</reference>
<evidence type="ECO:0000313" key="2">
    <source>
        <dbReference type="EMBL" id="ADK67479.1"/>
    </source>
</evidence>
<dbReference type="KEGG" id="ols:Olsu_0355"/>
<keyword evidence="3" id="KW-1185">Reference proteome</keyword>
<dbReference type="OrthoDB" id="9789229at2"/>
<sequence length="292" mass="32348">MPSPLDLLFTWWIYFVAYSVGGWAMESTYCSIGERRLVNRGFLNGPYCPIYGAGGVACAPLCPLFSTPSARGALAVFLVGGAVSCLLEFVTSVAMERAYHARWWDYSDKPLNLQGRVWAGGFAEFGLCCVLIVFVVQPVLGAWVASLGPRNRTLITLVTLAVFLADFVVTNLGLTSFSSKMDDLRTGTLERLGALRESLPDVQARAGLERLLGDVRVWGRLGGTRTRLHELRDAMPSMPPVSSLSELAESFAGRLTSQERRIMRAFPTLRPTGYRELLNDFRDRIRTELGRR</sequence>
<dbReference type="EMBL" id="CP002106">
    <property type="protein sequence ID" value="ADK67479.1"/>
    <property type="molecule type" value="Genomic_DNA"/>
</dbReference>
<evidence type="ECO:0008006" key="4">
    <source>
        <dbReference type="Google" id="ProtNLM"/>
    </source>
</evidence>
<feature type="transmembrane region" description="Helical" evidence="1">
    <location>
        <begin position="152"/>
        <end position="174"/>
    </location>
</feature>
<evidence type="ECO:0000313" key="3">
    <source>
        <dbReference type="Proteomes" id="UP000000333"/>
    </source>
</evidence>
<organism evidence="2 3">
    <name type="scientific">Olsenella uli (strain ATCC 49627 / DSM 7084 / CCUG 31166 / CIP 109912 / JCM 12494 / LMG 11480 / NCIMB 702895 / VPI D76D-27C)</name>
    <name type="common">Lactobacillus uli</name>
    <dbReference type="NCBI Taxonomy" id="633147"/>
    <lineage>
        <taxon>Bacteria</taxon>
        <taxon>Bacillati</taxon>
        <taxon>Actinomycetota</taxon>
        <taxon>Coriobacteriia</taxon>
        <taxon>Coriobacteriales</taxon>
        <taxon>Atopobiaceae</taxon>
        <taxon>Olsenella</taxon>
    </lineage>
</organism>
<feature type="transmembrane region" description="Helical" evidence="1">
    <location>
        <begin position="116"/>
        <end position="140"/>
    </location>
</feature>
<feature type="transmembrane region" description="Helical" evidence="1">
    <location>
        <begin position="72"/>
        <end position="95"/>
    </location>
</feature>
<evidence type="ECO:0000256" key="1">
    <source>
        <dbReference type="SAM" id="Phobius"/>
    </source>
</evidence>
<keyword evidence="1" id="KW-0472">Membrane</keyword>
<keyword evidence="1" id="KW-0812">Transmembrane</keyword>
<proteinExistence type="predicted"/>
<dbReference type="GeneID" id="78513175"/>
<protein>
    <recommendedName>
        <fullName evidence="4">PF06541 family protein</fullName>
    </recommendedName>
</protein>
<feature type="transmembrane region" description="Helical" evidence="1">
    <location>
        <begin position="44"/>
        <end position="66"/>
    </location>
</feature>
<name>E1QYL5_OLSUV</name>
<feature type="transmembrane region" description="Helical" evidence="1">
    <location>
        <begin position="12"/>
        <end position="32"/>
    </location>
</feature>
<gene>
    <name evidence="2" type="ordered locus">Olsu_0355</name>
</gene>
<dbReference type="HOGENOM" id="CLU_055257_2_2_11"/>
<dbReference type="STRING" id="633147.Olsu_0355"/>
<dbReference type="Proteomes" id="UP000000333">
    <property type="component" value="Chromosome"/>
</dbReference>
<keyword evidence="1" id="KW-1133">Transmembrane helix</keyword>
<dbReference type="PATRIC" id="fig|633147.7.peg.1208"/>
<dbReference type="RefSeq" id="WP_013251231.1">
    <property type="nucleotide sequence ID" value="NC_014363.1"/>
</dbReference>
<dbReference type="eggNOG" id="COG4905">
    <property type="taxonomic scope" value="Bacteria"/>
</dbReference>
<dbReference type="AlphaFoldDB" id="E1QYL5"/>